<organism evidence="1 2">
    <name type="scientific">Kutzneria buriramensis</name>
    <dbReference type="NCBI Taxonomy" id="1045776"/>
    <lineage>
        <taxon>Bacteria</taxon>
        <taxon>Bacillati</taxon>
        <taxon>Actinomycetota</taxon>
        <taxon>Actinomycetes</taxon>
        <taxon>Pseudonocardiales</taxon>
        <taxon>Pseudonocardiaceae</taxon>
        <taxon>Kutzneria</taxon>
    </lineage>
</organism>
<evidence type="ECO:0000313" key="1">
    <source>
        <dbReference type="EMBL" id="REH28647.1"/>
    </source>
</evidence>
<dbReference type="EMBL" id="QUNO01000026">
    <property type="protein sequence ID" value="REH28647.1"/>
    <property type="molecule type" value="Genomic_DNA"/>
</dbReference>
<protein>
    <submittedName>
        <fullName evidence="1">Uncharacterized protein DUF4192</fullName>
    </submittedName>
</protein>
<sequence>MSVNDAARTDDLRELVLSVPALLGCHPTRSLIVVGCSPAASAPVVLRADLFDDERLSAAVYALVDAAARAKLDHAHVVIVEDVGADIDRPPRPHVIKGMRALFAGHGINLWRALWASSTQPGGLVLSYDDHLYRAVLPAAPEAPPVVAAHADTAALLAGADPVAVRRRDALLNQLVTLPNKRSFADMLALVEHAVRAPDEIADDHRFVALAEALSDHGVRDACLAFTAGEHAEHAERLWHRLVRGLPAPERAEPAVLLAIFAYLRDDRALAHLAASAATQAVEQHQLARWVLDVIHLGVPADQLRAVCHQAADEARRQYGQSR</sequence>
<dbReference type="Pfam" id="PF13830">
    <property type="entry name" value="DUF4192"/>
    <property type="match status" value="1"/>
</dbReference>
<dbReference type="RefSeq" id="WP_116181427.1">
    <property type="nucleotide sequence ID" value="NZ_CP144375.1"/>
</dbReference>
<proteinExistence type="predicted"/>
<evidence type="ECO:0000313" key="2">
    <source>
        <dbReference type="Proteomes" id="UP000256269"/>
    </source>
</evidence>
<accession>A0A3E0GWF9</accession>
<gene>
    <name evidence="1" type="ORF">BCF44_12689</name>
</gene>
<dbReference type="OrthoDB" id="3264463at2"/>
<reference evidence="1 2" key="1">
    <citation type="submission" date="2018-08" db="EMBL/GenBank/DDBJ databases">
        <title>Genomic Encyclopedia of Archaeal and Bacterial Type Strains, Phase II (KMG-II): from individual species to whole genera.</title>
        <authorList>
            <person name="Goeker M."/>
        </authorList>
    </citation>
    <scope>NUCLEOTIDE SEQUENCE [LARGE SCALE GENOMIC DNA]</scope>
    <source>
        <strain evidence="1 2">DSM 45791</strain>
    </source>
</reference>
<keyword evidence="2" id="KW-1185">Reference proteome</keyword>
<dbReference type="InterPro" id="IPR025447">
    <property type="entry name" value="DUF4192"/>
</dbReference>
<dbReference type="Proteomes" id="UP000256269">
    <property type="component" value="Unassembled WGS sequence"/>
</dbReference>
<name>A0A3E0GWF9_9PSEU</name>
<dbReference type="AlphaFoldDB" id="A0A3E0GWF9"/>
<comment type="caution">
    <text evidence="1">The sequence shown here is derived from an EMBL/GenBank/DDBJ whole genome shotgun (WGS) entry which is preliminary data.</text>
</comment>